<protein>
    <submittedName>
        <fullName evidence="1">Leucine-rich repeat-containing protein</fullName>
    </submittedName>
</protein>
<dbReference type="InterPro" id="IPR011992">
    <property type="entry name" value="EF-hand-dom_pair"/>
</dbReference>
<accession>A0A4E0QW44</accession>
<dbReference type="EMBL" id="JXXN02006891">
    <property type="protein sequence ID" value="THD19253.1"/>
    <property type="molecule type" value="Genomic_DNA"/>
</dbReference>
<dbReference type="PANTHER" id="PTHR24114">
    <property type="entry name" value="LEUCINE RICH REPEAT FAMILY PROTEIN"/>
    <property type="match status" value="1"/>
</dbReference>
<dbReference type="InterPro" id="IPR052394">
    <property type="entry name" value="LRR-containing"/>
</dbReference>
<dbReference type="AlphaFoldDB" id="A0A4E0QW44"/>
<dbReference type="PANTHER" id="PTHR24114:SF2">
    <property type="entry name" value="F-BOX DOMAIN-CONTAINING PROTEIN-RELATED"/>
    <property type="match status" value="1"/>
</dbReference>
<dbReference type="Gene3D" id="3.80.10.10">
    <property type="entry name" value="Ribonuclease Inhibitor"/>
    <property type="match status" value="1"/>
</dbReference>
<reference evidence="1" key="1">
    <citation type="submission" date="2019-03" db="EMBL/GenBank/DDBJ databases">
        <title>Improved annotation for the trematode Fasciola hepatica.</title>
        <authorList>
            <person name="Choi Y.-J."/>
            <person name="Martin J."/>
            <person name="Mitreva M."/>
        </authorList>
    </citation>
    <scope>NUCLEOTIDE SEQUENCE [LARGE SCALE GENOMIC DNA]</scope>
</reference>
<gene>
    <name evidence="1" type="ORF">D915_010107</name>
</gene>
<dbReference type="SUPFAM" id="SSF52047">
    <property type="entry name" value="RNI-like"/>
    <property type="match status" value="1"/>
</dbReference>
<name>A0A4E0QW44_FASHE</name>
<dbReference type="Pfam" id="PF13516">
    <property type="entry name" value="LRR_6"/>
    <property type="match status" value="3"/>
</dbReference>
<evidence type="ECO:0000313" key="1">
    <source>
        <dbReference type="EMBL" id="THD19253.1"/>
    </source>
</evidence>
<proteinExistence type="predicted"/>
<comment type="caution">
    <text evidence="1">The sequence shown here is derived from an EMBL/GenBank/DDBJ whole genome shotgun (WGS) entry which is preliminary data.</text>
</comment>
<keyword evidence="2" id="KW-1185">Reference proteome</keyword>
<dbReference type="InterPro" id="IPR001611">
    <property type="entry name" value="Leu-rich_rpt"/>
</dbReference>
<dbReference type="InterPro" id="IPR032675">
    <property type="entry name" value="LRR_dom_sf"/>
</dbReference>
<dbReference type="SMART" id="SM00368">
    <property type="entry name" value="LRR_RI"/>
    <property type="match status" value="4"/>
</dbReference>
<organism evidence="1 2">
    <name type="scientific">Fasciola hepatica</name>
    <name type="common">Liver fluke</name>
    <dbReference type="NCBI Taxonomy" id="6192"/>
    <lineage>
        <taxon>Eukaryota</taxon>
        <taxon>Metazoa</taxon>
        <taxon>Spiralia</taxon>
        <taxon>Lophotrochozoa</taxon>
        <taxon>Platyhelminthes</taxon>
        <taxon>Trematoda</taxon>
        <taxon>Digenea</taxon>
        <taxon>Plagiorchiida</taxon>
        <taxon>Echinostomata</taxon>
        <taxon>Echinostomatoidea</taxon>
        <taxon>Fasciolidae</taxon>
        <taxon>Fasciola</taxon>
    </lineage>
</organism>
<evidence type="ECO:0000313" key="2">
    <source>
        <dbReference type="Proteomes" id="UP000230066"/>
    </source>
</evidence>
<sequence>MEMSKFMESLEILSLVLQFNRVLRTVNLSRNCIGSEGGEHLADPISSNDTLTHLDLSWNCIVNAGSVAIVQSLKENIGLQSLNFSWNTLVKTAGTELARAIHENTSLVELRIRGCRIDDNVAEAVGQSLFTGSMEESKLVIVDLSRNPISTRGVLRLLAQLKRMETTKLKEIILEDISFDCPCMQLVEEINQKLPELQIIHGPELIVGNTVQDIKSEGGKFADLFSLLRLGIRYDGRRLVDVLLEMDTEHTQLVTVEQFVEALTKLSVNYRRSQIREVSQRLSRQSDGKIYYGDYLHVNIRNPSELEDTARI</sequence>
<dbReference type="SUPFAM" id="SSF47473">
    <property type="entry name" value="EF-hand"/>
    <property type="match status" value="1"/>
</dbReference>
<dbReference type="Proteomes" id="UP000230066">
    <property type="component" value="Unassembled WGS sequence"/>
</dbReference>